<protein>
    <submittedName>
        <fullName evidence="3">Filamentous hemagglutinin N-terminal domain-containing protein</fullName>
    </submittedName>
</protein>
<feature type="domain" description="Filamentous haemagglutinin FhaB/tRNA nuclease CdiA-like TPS" evidence="2">
    <location>
        <begin position="85"/>
        <end position="206"/>
    </location>
</feature>
<dbReference type="Proteomes" id="UP000819052">
    <property type="component" value="Unassembled WGS sequence"/>
</dbReference>
<dbReference type="NCBIfam" id="TIGR01731">
    <property type="entry name" value="fil_hemag_20aa"/>
    <property type="match status" value="48"/>
</dbReference>
<dbReference type="RefSeq" id="WP_167078500.1">
    <property type="nucleotide sequence ID" value="NZ_VVIW01000013.1"/>
</dbReference>
<evidence type="ECO:0000313" key="4">
    <source>
        <dbReference type="Proteomes" id="UP000819052"/>
    </source>
</evidence>
<dbReference type="NCBIfam" id="TIGR01901">
    <property type="entry name" value="adhes_NPXG"/>
    <property type="match status" value="1"/>
</dbReference>
<dbReference type="InterPro" id="IPR008619">
    <property type="entry name" value="Filamentous_hemagglutn_rpt"/>
</dbReference>
<feature type="compositionally biased region" description="Polar residues" evidence="1">
    <location>
        <begin position="4801"/>
        <end position="4810"/>
    </location>
</feature>
<feature type="region of interest" description="Disordered" evidence="1">
    <location>
        <begin position="4270"/>
        <end position="4289"/>
    </location>
</feature>
<evidence type="ECO:0000256" key="1">
    <source>
        <dbReference type="SAM" id="MobiDB-lite"/>
    </source>
</evidence>
<dbReference type="PROSITE" id="PS50818">
    <property type="entry name" value="INTEIN_C_TER"/>
    <property type="match status" value="1"/>
</dbReference>
<dbReference type="InterPro" id="IPR030934">
    <property type="entry name" value="Intein_C"/>
</dbReference>
<dbReference type="EMBL" id="VVIW01000013">
    <property type="protein sequence ID" value="NHZ42497.1"/>
    <property type="molecule type" value="Genomic_DNA"/>
</dbReference>
<sequence length="5927" mass="589780">MKSPIRHLLSKQTTLTAAERLVAEQLQEPIESEGGTRRPWARAVAQMMIVLQILQTALVVAPANAQVVAAGNAPAGQKPLVDAAANGVPIVLIAPPSAAGVSHNRYDQFNVGKQGLMLNNSREATGTQLGGIVNGNMQLGTTSARIILNEVTSGNPSRLNGYIEVAGQRADLVIANPNGITCDGCGFLNTAGRATLTTGTPGYNSAGQLDSLNVQRGVITIGAGGLNASNMEQLDLLARGIVIEGEVSTKNLQAVLGANKVLYGTLKATQQDGTGSAPRFAIDIAELGGMYANQIYLVATDKGLGVNSAGRIAALADNLTLSAQGDLTLKDNYSKKDVVLASTGKVTLTGQTNADQNVRIAAPDSIAIAKGGVLRAEQGVLLQTRQIDNSGSVIQKSASQALVLAAERINSSGSIYSATDLNLQAQAIDGSGGVLQAERALHVSAGSIAVDKQQWAANDAVTLNATELRATNGVLAAGTDLLLNAAGVLDVQGSKLSATRSADLRGQGVNSGAATVTAASVSVDAGKGKLDTTGGVLYASGGMDVRAAGIDNMRGKIVADDKLALNAGAGVLDNTGGTVASNNAVFTNVGSIRNREGTVSASSDLVLDGAVDNNKGKLITAGAFTFAGSAFDNAGGAIQAGKAVRLDASGAIDSAGGVIQSTDSSVSIQAGRLDNTKGAIGAAGDVSIGAQRLLGANGEISAGGKLALGGAALDLAGAKLASKGTLALAARDIVATAATVQAGEALAIKADNLSGASATMTSVKSVELVIGGNAALDKATIAANGNVTLDSANLNAQQLRVESGANVALKGATVDLRDATLSGARGVTLATGELLMQGGSAVSGGNLAITGQSQQGGMLSAAGDIDITMEKRFDLTGGAMLAGGDIAARAEGIVTDKAEVGGKHIVLDAGLQSLSNVGGTVVAESGGATGKPALVVRANGIDNSGGALSSDANAVFDANKQVFNNTGGNIVVAGTMELNAGALKNRFGSVATGSSIVMRDNEVDNTDGQLRSGKDVVIDASGKRFANERGLVEAQGAMTLSAAELNNNGGKLAANQTLRLAAGTLENSGGTVAAGKDLSLSVSGVIASANGTLRAGGPLSISTGRLDAAGALISSQAQIAIAADQAIQVDSAQIMAGGNIDLSAHAVQANRASITGNGAIAIDGSDSVNLAGADINANGPLTVKAVNSATLTGTQMATNAALQVSAASIDAGASRLSSAGDLGLHAADGALGLAGSTIASGARLDIDGAGIDAGNARLAARGDIAIDTRGKDYRAGGSTHRSETGAITVKAGNILAGGGSLNQGFIANGNITLDASGRIDTSNSSVSSGNNVVLNAGKGISTAGGALSAGGSATLSGATINNAKGAIAANGALTMVAREGGIDNGGGSILSREQLTLQTRTGLDRIAGKPVAAGGDTDLNNKGGSIVGVGGAVINSGSIDNSGGKIASGNSLVLDLGNSDLRGAKGSILSENALTLAARQIDLSGGQVRAGKGVSIVAEQIVAQGAAISAAGGDLLIDSKGSSVDASGSDLLASGLLSLKTGALNLGQSTLSSGAGTSIASAALDARQASIQAGGDIAIGSTAINAQDGSIGAGGKLAVNAASIKGGQYSAFKDLSVVSTGGIDLGKSALPGAQGGAFLTDAALSVKAQGLILDDGRAIGKNVTLDVGNGALSNRGGTILATDSAATAPALTLTSNGLDSTGGSIVSNGDLVINSGSGALDNSKGSIGALRTLAIKAGNVGNAGGSMVANSALGMQVQALDNQAGKIQAGTSLNLKAGDIDNRAGTLAGGSGIEITAGKVDSSAKALIGSNGNVSLHTKGLNNDASQVTAGGTLAIDAGPDGAISNVKGQINSDGAMTLASAGTLDNSGGTIAAGKDIGLTVKGALLNRAGAIQAGGDMLLSGTKGIDNDAGKIIADGALGIDGAALTTRKGLISTGKDLTLDLKTLGGALDNAGGQIQASGKASIAAKGVGNMAGILIANQELVLDTGKTLLDNRNGIVQSAKASVAIEAGEIASQGADSAIVAATDLTITGDKIDSGKGLISAGKDLSLIAQGVLNNAQGRITAGANATVQGKGIDNKAALLSAGKTLTVQAGNGVLVNSGGSILAGESLKLGAAGVQNLGGTLASNGDLNLTTDNSGMLDNSAGTIRSAQGSVSLTGGAVRNGAIGSATPAVGGVIAAGMDVTMLANGAVFNRDGSILAGNKLSIQASGALDNNNGELTGATALGVVANGITSENGSMLSNGELTANAGKGAFDNRQGVISGGGNTKLNAAGKFDNTDGKITTGANLLATTGAFDNVGGLVSAQGGASLTTAAFDGRKGEVIGQQALTINTQGARFDGSGARFASNGELSLLTGDAVLTGSTIAAGDSFAIQSSGANTRLDADGIKIAVTKNISMAGADVALNGSNLQAGNTITVGGANVGLNQAVLAANTAVNINGTDVQAVAIDIRTQGDISLQAVNTLDYRFGQFAAGNNAAIYGGGLVATANAKLAAGKRLSFGMGQALDFSALDFTYQFGTDLLVQAIGIRTGGVAISGDNLFFNAGSGVLDNTAGTLSATGVIEFKARGMINSGGLIAADHLVSLDAGTESLINDGGTIASAAGKIGIAGGNLLNKNGGNITAAEAVNVSVIGLADNSGGNIVSDGEVSLYAGTLVSNKGNIVSNKDKVTVNVRTFDNDGGTLSAKAALDVTATLDVSNKGGSMLAGADVTIIAKNGVNNQDGLIAATNKVVLTSSTGTLVNQGGTIQSDKAAVEIDAAKGIWNQKGEIYGLTGVQATTDADVLNMQGGRIASEGEIKLSSLKGKLDNTDGVVSSATKLIVAAKDVNNAGGVLSGLTSTKVTADSVNNNAGVIEAGTGGIVITAKTLTNDNSGTQRGIVSQGDIVISGGSVKQDGGYIGADGKLSIDGSSIDNTGGSTMLAMKELSLTGSVGINNQDGKIKSALDTTLKAPLLNNSGGTVFANNNLALDVAAIDNSNTNNGAFDKGMLASNTVTVNAATVGNVNGAIVALKNLKVTGTASIDNSGGQLSGETVAIDTADFINTAGRTDATLTLTAHMAKFSANGVMASTGTLRLEMDGDYTNQGLVAAENNLEIVLNNGKYTNKGTISAAKDLSLSANELNNYGSISATNTTINVGSLTNHGSAVVNSIGNTSINAGNTVNTGRIYGGNVVMTGGAVSNEANATIGARETLTVGGMLVNKPGANVISLGNMQLAGVVNAGGRIESGGNLNISGMLQNLNCVSGAGGNGQGASNCAAFGLEGGIGFVDQTTVEGMNRVTITPAGTNTEYAVEQLSYYTDDQHYYIHPSALHDKIEDYTKKTIDTRTTVASVMTKSQAGVVTAAGNISASIAINIDSQIIAGGNIGIGGGAEVGNGAIKSAGDSVNISTQGIKQVTYSGIKYDTSVGWTGGTFNKKHVRNYGPEQAFQDVGPTTSIDIAGVLYDSGGAAPAPAAPVDPTITVADPAKVVGTLGTGVPGNISASNGNTAAGDTTITKTGNVITYQNDSTTVGVNVGAINTNTSVQGVAAQGVTAGGAPSVNTVVAAGGTQIGPQVAGTSGGAAPVTTDAQKTGSGGAADVSVGTSAQPVVTGQVKGNALPGSVIAGNARAAQQTAIGDLTTSFARFAAARPVTVAEKTVAGVAGSDPAYINGRATDPKVPNVTLTSNADWKAPTGNLFSLKPGEGAGYLVETDPLFTDKNKWIGSDYFLTQLGLDPQRTLKRYGDGFVEQRAFADQLVNITGRNKLSGYENNEKAFTALMDAGVAYARQFQLTPGVALSEQQMAQLTTDIVWLQEETVTLPDGSTTLAMVPQVYLRRPQQGDLSTGGALIAGDNVTIRNQNGGISNSGTILAGYANARPTDKYGTVALDAQDVTNRGTIAGNVINIKATNDIANIGGRIAGLSNKGVDGSAADDSRVTLSAGRDITVSSTTRTRSIDTVGNNGTSTSSRTNIDRVATIAGGNVLIDAKGNFTARAAQVNAGANLNVLAGKNIDIAGVAEKHTLFVPLGGNTKGRTGYTNEASVTNIGSKLTAGNNIAIRAGGDATLSGSRVAAANDVGISGANVAISAVKDRTFIDAQTASRKRYDRAMTDDETLSGGLVLAKQNVTISATGTPTGAVDKDGKPVAQVGTGNLVLNAGNVVALNGTATLLANNDVTIQAVTTQHDSLNDSYSKSGNMVKTKTTTSSSTASAQQAQGSSIEGNSIAIVAGNGKDAVGNVNVIGSSVLADKNLTVKAGADINVVAATSTGSYSAATTVKESGLSGAKNGLGFSAGSSTVKTREDGTHVSQSDTGSVLGSTGGNISLIAGKNATIAGSDLIAGRPETGTTALNGNIDITAQNIAIIPGKDKAHQTSSVDTASKSVGVALVGTPLDTMRNLKDIKKNDSKFGRVNGTLSELADSSLTAPQVAVTFGKSKTSSSTVHDAETQSGSGLTASGNIRLTATGNGAAGADGKPLDGDILVSGSTISGGGIVKLSAERDVTVEASTDRSRDSSAATASSSSVSLAGPSLGDLTRSINGGPNNGGVTLSPYNQKRSSDSSDETSTRQKASLINGNSVELVSNKGDILVKGSGVTAKGDIALTAKDGKIDIVSGQDGTVLKETHSTMQLGDLGGNGSANTVGVKRSNDTLDTRKDQQNTIRSGVAAGGNLAITAKDDVAVRGSDLRAEGNVDIKGKNVILDPGVDQVSTKAANQSSQFGVTVALSGYAVDATNAIKQAAAAHDQQGNDKLAGIYALKAALTVANGTGMTGSTPAGASGTGAGTGTGTDTGTGMVGVAVTKTSPTQAAIKATVSVGGSSSDSTTNNSALQNKGSSVSAGQNLSITATGDGSKDADGKALNGDITAHGAVLGGKDVTLDAARNITLASAQDTSANDSKNASHNASIGVGFGLGGAQNGFTLELAAGQSRGNANGSATTNQDTSVTASNVLTIKSGKDTTLAGAEVKGDKVLANIGGDLNIVSVQDIDNYKSRETSSGASVSICVPPFCVGSSSGSVNAARSTIDSTFAGVNQQSGIYAGKQGFDVTVKNNTDLVGGVIASAAGADKNKLTTGTLTQSDVKNAASYDSDSLNLSYSSGASAGSTIKSNIAGNLTPAQRDSAASTTKSAIGAGTVVITDDKGQLAATGKSADDTVAGLNRDTANSAGTIGKIFDLKQLQSEREVARALTDIAKQVTPLIATKVGDIGAKQVEDAQKLAGEYLQQAENATANNDPVAAAAFTAKANDALTTAANWGDNGIYRVGLHTATQGIVGGITGGSSGALSNGAGVIGGNLGQQVGEASGEAAADKLGLAVGSPERASFVNAYQETGAAIGGALVGAAAAAANGADGNSTLLAGLQGGFTAEIIDLNNRQLHQNEIDLAKKYAKAVAKAGGISEAEALARIERQLLRWTNNETNLYDGGRIDELVVGVIGKKGQDSATGTKWDYNNYDKTHPAEYFNSSINAQNIGKYSPLLLAVNAGITPAQRDQRAHDGQVMVLTTVACIYTLVGCAGMNGFNVGEGGVKVANGDTVGGGLQMAGGLFGLGSTFYGPVRAAIAARPTPVPIPYAARTGASVGDEIVMRMDPLTGKYVVVGPEVFVGTPVPKLWEAPLPTSPALAPTYTPATVPAINGGVNTTSPVVSTGTSLVNSVASDSKPATDNTATKTVVEACCCFPAGTPVVASSGTVAIEQIQVGQLVYARNPETGATELKPVTQLMVTKAKPLYRLVTQDFRGVNESMDVTDNHPYWVKDKGWVNAIDLERGMELENLQRGQLTVQSLTSLGRSAVTYNFTVADFHTYFAGEQSAFVHNCSDVCGPANVVKNTVVDVDKNLPLKAPNPRHYADKVKQNTNVGDENTVIDRSVVDISADVLAINLGKAEKIGRVYHLENGRAYSFHDDILYPVSGPGLYPLDRGEFKALGVLNKFGESPQAYTIMKNMGIPQERISKALEVYKVINK</sequence>
<dbReference type="InterPro" id="IPR012334">
    <property type="entry name" value="Pectin_lyas_fold"/>
</dbReference>
<feature type="region of interest" description="Disordered" evidence="1">
    <location>
        <begin position="4409"/>
        <end position="4432"/>
    </location>
</feature>
<keyword evidence="4" id="KW-1185">Reference proteome</keyword>
<dbReference type="InterPro" id="IPR011050">
    <property type="entry name" value="Pectin_lyase_fold/virulence"/>
</dbReference>
<dbReference type="InterPro" id="IPR006141">
    <property type="entry name" value="Intein_N"/>
</dbReference>
<dbReference type="SUPFAM" id="SSF51126">
    <property type="entry name" value="Pectin lyase-like"/>
    <property type="match status" value="1"/>
</dbReference>
<dbReference type="Gene3D" id="2.170.16.10">
    <property type="entry name" value="Hedgehog/Intein (Hint) domain"/>
    <property type="match status" value="1"/>
</dbReference>
<feature type="compositionally biased region" description="Polar residues" evidence="1">
    <location>
        <begin position="4510"/>
        <end position="4529"/>
    </location>
</feature>
<name>A0ABX0ME05_9BURK</name>
<feature type="compositionally biased region" description="Polar residues" evidence="1">
    <location>
        <begin position="4167"/>
        <end position="4177"/>
    </location>
</feature>
<reference evidence="3 4" key="1">
    <citation type="submission" date="2019-09" db="EMBL/GenBank/DDBJ databases">
        <title>Taxonomy of Antarctic Massilia spp.: description of Massilia rubra sp. nov., Massilia aquatica sp. nov., Massilia mucilaginosa sp. nov., Massilia frigida sp. nov. isolated from streams, lakes and regoliths.</title>
        <authorList>
            <person name="Holochova P."/>
            <person name="Sedlacek I."/>
            <person name="Kralova S."/>
            <person name="Maslanova I."/>
            <person name="Busse H.-J."/>
            <person name="Stankova E."/>
            <person name="Vrbovska V."/>
            <person name="Kovarovic V."/>
            <person name="Bartak M."/>
            <person name="Svec P."/>
            <person name="Pantucek R."/>
        </authorList>
    </citation>
    <scope>NUCLEOTIDE SEQUENCE [LARGE SCALE GENOMIC DNA]</scope>
    <source>
        <strain evidence="3 4">CCM 8693</strain>
    </source>
</reference>
<dbReference type="InterPro" id="IPR036844">
    <property type="entry name" value="Hint_dom_sf"/>
</dbReference>
<dbReference type="Pfam" id="PF13332">
    <property type="entry name" value="Fil_haemagg_2"/>
    <property type="match status" value="5"/>
</dbReference>
<dbReference type="SMART" id="SM00912">
    <property type="entry name" value="Haemagg_act"/>
    <property type="match status" value="1"/>
</dbReference>
<feature type="compositionally biased region" description="Low complexity" evidence="1">
    <location>
        <begin position="4178"/>
        <end position="4191"/>
    </location>
</feature>
<evidence type="ECO:0000259" key="2">
    <source>
        <dbReference type="SMART" id="SM00912"/>
    </source>
</evidence>
<accession>A0ABX0ME05</accession>
<dbReference type="Gene3D" id="2.160.20.10">
    <property type="entry name" value="Single-stranded right-handed beta-helix, Pectin lyase-like"/>
    <property type="match status" value="1"/>
</dbReference>
<dbReference type="Pfam" id="PF05594">
    <property type="entry name" value="Fil_haemagg"/>
    <property type="match status" value="22"/>
</dbReference>
<dbReference type="InterPro" id="IPR025157">
    <property type="entry name" value="Hemagglutinin_rpt"/>
</dbReference>
<dbReference type="Pfam" id="PF05860">
    <property type="entry name" value="TPS"/>
    <property type="match status" value="1"/>
</dbReference>
<dbReference type="SUPFAM" id="SSF51294">
    <property type="entry name" value="Hedgehog/intein (Hint) domain"/>
    <property type="match status" value="1"/>
</dbReference>
<proteinExistence type="predicted"/>
<organism evidence="3 4">
    <name type="scientific">Massilia aquatica</name>
    <dbReference type="NCBI Taxonomy" id="2609000"/>
    <lineage>
        <taxon>Bacteria</taxon>
        <taxon>Pseudomonadati</taxon>
        <taxon>Pseudomonadota</taxon>
        <taxon>Betaproteobacteria</taxon>
        <taxon>Burkholderiales</taxon>
        <taxon>Oxalobacteraceae</taxon>
        <taxon>Telluria group</taxon>
        <taxon>Massilia</taxon>
    </lineage>
</organism>
<comment type="caution">
    <text evidence="3">The sequence shown here is derived from an EMBL/GenBank/DDBJ whole genome shotgun (WGS) entry which is preliminary data.</text>
</comment>
<feature type="region of interest" description="Disordered" evidence="1">
    <location>
        <begin position="4479"/>
        <end position="4545"/>
    </location>
</feature>
<feature type="region of interest" description="Disordered" evidence="1">
    <location>
        <begin position="4167"/>
        <end position="4191"/>
    </location>
</feature>
<dbReference type="InterPro" id="IPR010069">
    <property type="entry name" value="CdiA_FHA1_rpt"/>
</dbReference>
<feature type="region of interest" description="Disordered" evidence="1">
    <location>
        <begin position="4786"/>
        <end position="4810"/>
    </location>
</feature>
<gene>
    <name evidence="3" type="ORF">F1609_20300</name>
</gene>
<evidence type="ECO:0000313" key="3">
    <source>
        <dbReference type="EMBL" id="NHZ42497.1"/>
    </source>
</evidence>
<dbReference type="InterPro" id="IPR008638">
    <property type="entry name" value="FhaB/CdiA-like_TPS"/>
</dbReference>
<dbReference type="PROSITE" id="PS50817">
    <property type="entry name" value="INTEIN_N_TER"/>
    <property type="match status" value="1"/>
</dbReference>
<feature type="compositionally biased region" description="Low complexity" evidence="1">
    <location>
        <begin position="4488"/>
        <end position="4497"/>
    </location>
</feature>
<feature type="compositionally biased region" description="Low complexity" evidence="1">
    <location>
        <begin position="4786"/>
        <end position="4800"/>
    </location>
</feature>
<dbReference type="Pfam" id="PF07591">
    <property type="entry name" value="PT-HINT"/>
    <property type="match status" value="1"/>
</dbReference>